<dbReference type="Proteomes" id="UP000027100">
    <property type="component" value="Unassembled WGS sequence"/>
</dbReference>
<sequence length="279" mass="30331">MPGAATHAREPQSEIALHVAVWIHRAIDAAPAGHIPLLFLSGAQGSGKSTALRQAVSMLPEPVAGASLDDFYLTKAERAGLARRVSPLFATRGPPGTHDLALLRETVALLRGATGTSGTLIPAFDKLADDRSERETWYSFSGRPAAIVIEGWMMGALPEAGAADAPPLNAVEEEDASGVWRRYQEDALAGDYAALWDSADGFCHILAPGFDTVLGWRLEQEEALWRARGEAMPHERRAWAARFIQHYERITRRMLSGGRRPGADILIDAQRRVRPPQSS</sequence>
<dbReference type="EMBL" id="ARYM01000011">
    <property type="protein sequence ID" value="KCZ98320.1"/>
    <property type="molecule type" value="Genomic_DNA"/>
</dbReference>
<dbReference type="RefSeq" id="WP_206742149.1">
    <property type="nucleotide sequence ID" value="NZ_ARYM01000011.1"/>
</dbReference>
<protein>
    <recommendedName>
        <fullName evidence="3">Kinase-like protein</fullName>
    </recommendedName>
</protein>
<organism evidence="1 2">
    <name type="scientific">Hyphomonas polymorpha PS728</name>
    <dbReference type="NCBI Taxonomy" id="1280954"/>
    <lineage>
        <taxon>Bacteria</taxon>
        <taxon>Pseudomonadati</taxon>
        <taxon>Pseudomonadota</taxon>
        <taxon>Alphaproteobacteria</taxon>
        <taxon>Hyphomonadales</taxon>
        <taxon>Hyphomonadaceae</taxon>
        <taxon>Hyphomonas</taxon>
    </lineage>
</organism>
<dbReference type="InterPro" id="IPR027417">
    <property type="entry name" value="P-loop_NTPase"/>
</dbReference>
<gene>
    <name evidence="1" type="ORF">HPO_10462</name>
</gene>
<reference evidence="1 2" key="1">
    <citation type="journal article" date="2014" name="Antonie Van Leeuwenhoek">
        <title>Hyphomonas beringensis sp. nov. and Hyphomonas chukchiensis sp. nov., isolated from surface seawater of the Bering Sea and Chukchi Sea.</title>
        <authorList>
            <person name="Li C."/>
            <person name="Lai Q."/>
            <person name="Li G."/>
            <person name="Dong C."/>
            <person name="Wang J."/>
            <person name="Liao Y."/>
            <person name="Shao Z."/>
        </authorList>
    </citation>
    <scope>NUCLEOTIDE SEQUENCE [LARGE SCALE GENOMIC DNA]</scope>
    <source>
        <strain evidence="1 2">PS728</strain>
    </source>
</reference>
<comment type="caution">
    <text evidence="1">The sequence shown here is derived from an EMBL/GenBank/DDBJ whole genome shotgun (WGS) entry which is preliminary data.</text>
</comment>
<evidence type="ECO:0000313" key="2">
    <source>
        <dbReference type="Proteomes" id="UP000027100"/>
    </source>
</evidence>
<dbReference type="AlphaFoldDB" id="A0A062VFS0"/>
<dbReference type="eggNOG" id="COG4240">
    <property type="taxonomic scope" value="Bacteria"/>
</dbReference>
<evidence type="ECO:0008006" key="3">
    <source>
        <dbReference type="Google" id="ProtNLM"/>
    </source>
</evidence>
<dbReference type="SUPFAM" id="SSF52540">
    <property type="entry name" value="P-loop containing nucleoside triphosphate hydrolases"/>
    <property type="match status" value="1"/>
</dbReference>
<dbReference type="PATRIC" id="fig|1280954.3.peg.2119"/>
<name>A0A062VFS0_9PROT</name>
<evidence type="ECO:0000313" key="1">
    <source>
        <dbReference type="EMBL" id="KCZ98320.1"/>
    </source>
</evidence>
<proteinExistence type="predicted"/>
<dbReference type="STRING" id="1280954.HPO_10462"/>
<keyword evidence="2" id="KW-1185">Reference proteome</keyword>
<accession>A0A062VFS0</accession>
<dbReference type="Gene3D" id="3.40.50.300">
    <property type="entry name" value="P-loop containing nucleotide triphosphate hydrolases"/>
    <property type="match status" value="1"/>
</dbReference>